<reference evidence="2 3" key="1">
    <citation type="submission" date="2015-10" db="EMBL/GenBank/DDBJ databases">
        <title>Draft genome sequence of Streptomyces longwoodensis DSM 41677, type strain for the species Streptomyces longwoodensis.</title>
        <authorList>
            <person name="Ruckert C."/>
            <person name="Winkler A."/>
            <person name="Kalinowski J."/>
            <person name="Kampfer P."/>
            <person name="Glaeser S."/>
        </authorList>
    </citation>
    <scope>NUCLEOTIDE SEQUENCE [LARGE SCALE GENOMIC DNA]</scope>
    <source>
        <strain evidence="2 3">DSM 41677</strain>
    </source>
</reference>
<dbReference type="RefSeq" id="WP_067241093.1">
    <property type="nucleotide sequence ID" value="NZ_KQ948564.1"/>
</dbReference>
<dbReference type="AlphaFoldDB" id="A0A101QPL0"/>
<name>A0A101QPL0_9ACTN</name>
<organism evidence="2 3">
    <name type="scientific">Streptomyces longwoodensis</name>
    <dbReference type="NCBI Taxonomy" id="68231"/>
    <lineage>
        <taxon>Bacteria</taxon>
        <taxon>Bacillati</taxon>
        <taxon>Actinomycetota</taxon>
        <taxon>Actinomycetes</taxon>
        <taxon>Kitasatosporales</taxon>
        <taxon>Streptomycetaceae</taxon>
        <taxon>Streptomyces</taxon>
    </lineage>
</organism>
<evidence type="ECO:0000256" key="1">
    <source>
        <dbReference type="SAM" id="Phobius"/>
    </source>
</evidence>
<keyword evidence="1" id="KW-1133">Transmembrane helix</keyword>
<proteinExistence type="predicted"/>
<sequence length="118" mass="12859">MKLMLTLMTALGGLLPLAAIVWGGLALREDYRKLVSDLDAIDLVIEAPEGTYASSEAQSAAMYAIREPKFNGGRLTYTYEWSQRLVWAQAMNDLRGPAWLAAGGLVLATVAGVWSIWV</sequence>
<protein>
    <submittedName>
        <fullName evidence="2">Uncharacterized protein</fullName>
    </submittedName>
</protein>
<gene>
    <name evidence="2" type="ORF">AQJ30_32515</name>
</gene>
<evidence type="ECO:0000313" key="3">
    <source>
        <dbReference type="Proteomes" id="UP000053271"/>
    </source>
</evidence>
<comment type="caution">
    <text evidence="2">The sequence shown here is derived from an EMBL/GenBank/DDBJ whole genome shotgun (WGS) entry which is preliminary data.</text>
</comment>
<dbReference type="EMBL" id="LMWS01000045">
    <property type="protein sequence ID" value="KUN33638.1"/>
    <property type="molecule type" value="Genomic_DNA"/>
</dbReference>
<keyword evidence="1" id="KW-0812">Transmembrane</keyword>
<evidence type="ECO:0000313" key="2">
    <source>
        <dbReference type="EMBL" id="KUN33638.1"/>
    </source>
</evidence>
<keyword evidence="1" id="KW-0472">Membrane</keyword>
<dbReference type="Proteomes" id="UP000053271">
    <property type="component" value="Unassembled WGS sequence"/>
</dbReference>
<accession>A0A101QPL0</accession>
<keyword evidence="3" id="KW-1185">Reference proteome</keyword>
<feature type="transmembrane region" description="Helical" evidence="1">
    <location>
        <begin position="98"/>
        <end position="117"/>
    </location>
</feature>
<dbReference type="GeneID" id="91429306"/>